<evidence type="ECO:0008006" key="3">
    <source>
        <dbReference type="Google" id="ProtNLM"/>
    </source>
</evidence>
<keyword evidence="2" id="KW-1185">Reference proteome</keyword>
<dbReference type="PANTHER" id="PTHR34655:SF1">
    <property type="match status" value="1"/>
</dbReference>
<sequence length="126" mass="13499">MNLMVLSGDYSKIHAAAMVTMVAGSLGQTVDIFVSMEALPAFHKDPAVRETIAKGPVAKDVIEKAHGDYLELFEQAKDMGDVHLYACSLVADVKEWSLADLSPLFDDMMGVTGFLGKASEGSALTF</sequence>
<name>A0A7Y0L248_9FIRM</name>
<protein>
    <recommendedName>
        <fullName evidence="3">Peroxiredoxin family protein</fullName>
    </recommendedName>
</protein>
<accession>A0A7Y0L248</accession>
<dbReference type="PANTHER" id="PTHR34655">
    <property type="entry name" value="CONSERVED WITHIN P. AEROPHILUM"/>
    <property type="match status" value="1"/>
</dbReference>
<dbReference type="AlphaFoldDB" id="A0A7Y0L248"/>
<dbReference type="Proteomes" id="UP000533476">
    <property type="component" value="Unassembled WGS sequence"/>
</dbReference>
<gene>
    <name evidence="1" type="ORF">HIJ39_05975</name>
</gene>
<evidence type="ECO:0000313" key="1">
    <source>
        <dbReference type="EMBL" id="NMP21899.1"/>
    </source>
</evidence>
<organism evidence="1 2">
    <name type="scientific">Sulfobacillus harzensis</name>
    <dbReference type="NCBI Taxonomy" id="2729629"/>
    <lineage>
        <taxon>Bacteria</taxon>
        <taxon>Bacillati</taxon>
        <taxon>Bacillota</taxon>
        <taxon>Clostridia</taxon>
        <taxon>Eubacteriales</taxon>
        <taxon>Clostridiales Family XVII. Incertae Sedis</taxon>
        <taxon>Sulfobacillus</taxon>
    </lineage>
</organism>
<dbReference type="EMBL" id="JABBVZ010000014">
    <property type="protein sequence ID" value="NMP21899.1"/>
    <property type="molecule type" value="Genomic_DNA"/>
</dbReference>
<dbReference type="InterPro" id="IPR027396">
    <property type="entry name" value="DsrEFH-like"/>
</dbReference>
<proteinExistence type="predicted"/>
<reference evidence="1 2" key="1">
    <citation type="submission" date="2020-04" db="EMBL/GenBank/DDBJ databases">
        <authorList>
            <person name="Zhang R."/>
            <person name="Schippers A."/>
        </authorList>
    </citation>
    <scope>NUCLEOTIDE SEQUENCE [LARGE SCALE GENOMIC DNA]</scope>
    <source>
        <strain evidence="1 2">DSM 109850</strain>
    </source>
</reference>
<comment type="caution">
    <text evidence="1">The sequence shown here is derived from an EMBL/GenBank/DDBJ whole genome shotgun (WGS) entry which is preliminary data.</text>
</comment>
<dbReference type="SUPFAM" id="SSF75169">
    <property type="entry name" value="DsrEFH-like"/>
    <property type="match status" value="1"/>
</dbReference>
<dbReference type="Gene3D" id="3.40.1260.10">
    <property type="entry name" value="DsrEFH-like"/>
    <property type="match status" value="1"/>
</dbReference>
<evidence type="ECO:0000313" key="2">
    <source>
        <dbReference type="Proteomes" id="UP000533476"/>
    </source>
</evidence>